<name>A0A6A6I2I3_9PLEO</name>
<evidence type="ECO:0000259" key="2">
    <source>
        <dbReference type="Pfam" id="PF00656"/>
    </source>
</evidence>
<keyword evidence="4" id="KW-1185">Reference proteome</keyword>
<dbReference type="InterPro" id="IPR011600">
    <property type="entry name" value="Pept_C14_caspase"/>
</dbReference>
<dbReference type="GeneID" id="54580435"/>
<reference evidence="3" key="1">
    <citation type="journal article" date="2020" name="Stud. Mycol.">
        <title>101 Dothideomycetes genomes: a test case for predicting lifestyles and emergence of pathogens.</title>
        <authorList>
            <person name="Haridas S."/>
            <person name="Albert R."/>
            <person name="Binder M."/>
            <person name="Bloem J."/>
            <person name="Labutti K."/>
            <person name="Salamov A."/>
            <person name="Andreopoulos B."/>
            <person name="Baker S."/>
            <person name="Barry K."/>
            <person name="Bills G."/>
            <person name="Bluhm B."/>
            <person name="Cannon C."/>
            <person name="Castanera R."/>
            <person name="Culley D."/>
            <person name="Daum C."/>
            <person name="Ezra D."/>
            <person name="Gonzalez J."/>
            <person name="Henrissat B."/>
            <person name="Kuo A."/>
            <person name="Liang C."/>
            <person name="Lipzen A."/>
            <person name="Lutzoni F."/>
            <person name="Magnuson J."/>
            <person name="Mondo S."/>
            <person name="Nolan M."/>
            <person name="Ohm R."/>
            <person name="Pangilinan J."/>
            <person name="Park H.-J."/>
            <person name="Ramirez L."/>
            <person name="Alfaro M."/>
            <person name="Sun H."/>
            <person name="Tritt A."/>
            <person name="Yoshinaga Y."/>
            <person name="Zwiers L.-H."/>
            <person name="Turgeon B."/>
            <person name="Goodwin S."/>
            <person name="Spatafora J."/>
            <person name="Crous P."/>
            <person name="Grigoriev I."/>
        </authorList>
    </citation>
    <scope>NUCLEOTIDE SEQUENCE</scope>
    <source>
        <strain evidence="3">CBS 122368</strain>
    </source>
</reference>
<dbReference type="OrthoDB" id="1911848at2759"/>
<feature type="domain" description="Peptidase C14 caspase" evidence="2">
    <location>
        <begin position="134"/>
        <end position="251"/>
    </location>
</feature>
<dbReference type="RefSeq" id="XP_033679688.1">
    <property type="nucleotide sequence ID" value="XM_033827105.1"/>
</dbReference>
<feature type="compositionally biased region" description="Polar residues" evidence="1">
    <location>
        <begin position="1"/>
        <end position="20"/>
    </location>
</feature>
<dbReference type="GO" id="GO:0004197">
    <property type="term" value="F:cysteine-type endopeptidase activity"/>
    <property type="evidence" value="ECO:0007669"/>
    <property type="project" value="InterPro"/>
</dbReference>
<dbReference type="PANTHER" id="PTHR37542:SF3">
    <property type="entry name" value="PRION-INHIBITION AND PROPAGATION HELO DOMAIN-CONTAINING PROTEIN"/>
    <property type="match status" value="1"/>
</dbReference>
<feature type="region of interest" description="Disordered" evidence="1">
    <location>
        <begin position="780"/>
        <end position="800"/>
    </location>
</feature>
<dbReference type="GO" id="GO:0006508">
    <property type="term" value="P:proteolysis"/>
    <property type="evidence" value="ECO:0007669"/>
    <property type="project" value="InterPro"/>
</dbReference>
<evidence type="ECO:0000256" key="1">
    <source>
        <dbReference type="SAM" id="MobiDB-lite"/>
    </source>
</evidence>
<accession>A0A6A6I2I3</accession>
<dbReference type="PANTHER" id="PTHR37542">
    <property type="entry name" value="HELO DOMAIN-CONTAINING PROTEIN-RELATED"/>
    <property type="match status" value="1"/>
</dbReference>
<dbReference type="Gene3D" id="3.40.50.1460">
    <property type="match status" value="1"/>
</dbReference>
<feature type="region of interest" description="Disordered" evidence="1">
    <location>
        <begin position="1"/>
        <end position="27"/>
    </location>
</feature>
<dbReference type="Pfam" id="PF00656">
    <property type="entry name" value="Peptidase_C14"/>
    <property type="match status" value="1"/>
</dbReference>
<dbReference type="Proteomes" id="UP000800094">
    <property type="component" value="Unassembled WGS sequence"/>
</dbReference>
<proteinExistence type="predicted"/>
<gene>
    <name evidence="3" type="ORF">BU26DRAFT_508688</name>
</gene>
<protein>
    <recommendedName>
        <fullName evidence="2">Peptidase C14 caspase domain-containing protein</fullName>
    </recommendedName>
</protein>
<dbReference type="EMBL" id="ML987202">
    <property type="protein sequence ID" value="KAF2244684.1"/>
    <property type="molecule type" value="Genomic_DNA"/>
</dbReference>
<dbReference type="AlphaFoldDB" id="A0A6A6I2I3"/>
<evidence type="ECO:0000313" key="4">
    <source>
        <dbReference type="Proteomes" id="UP000800094"/>
    </source>
</evidence>
<organism evidence="3 4">
    <name type="scientific">Trematosphaeria pertusa</name>
    <dbReference type="NCBI Taxonomy" id="390896"/>
    <lineage>
        <taxon>Eukaryota</taxon>
        <taxon>Fungi</taxon>
        <taxon>Dikarya</taxon>
        <taxon>Ascomycota</taxon>
        <taxon>Pezizomycotina</taxon>
        <taxon>Dothideomycetes</taxon>
        <taxon>Pleosporomycetidae</taxon>
        <taxon>Pleosporales</taxon>
        <taxon>Massarineae</taxon>
        <taxon>Trematosphaeriaceae</taxon>
        <taxon>Trematosphaeria</taxon>
    </lineage>
</organism>
<sequence>MASNQTPSAYNDGSDGNQNKPLRPTYRPLVRDGPKYRVSDCVFLSRARNRALEGPYLVASVTTSGKYALSPRFGLTGLWLDDDRKLGWAGAAQWKEDINTVLGERFDPASSTIYKSVIVLLLYWKDADGDYKSEADQLERLFKQKYNYTVLRFEIPSKDSNLALHDEISRVRRQFSTPRSLTIIHYGGHGDRDDERSEGEAYPPKKSVWAAKRQITDDKVLNWSYIQPQLGLGKGDFLVILDCCFGAQAARAPESQIIPPNVELLAAAPMGCSTPGPGPFSFTHAFINEVEDALARQGHADISEIHHRLAAGDRKLIQTPTHFCHGRQSTIRLEPHSPARKTSPVRDTETRLMMQMLVDSPLDHHLLDRIVRWLVNFVPHEVSGLQVTELVHRAAAAQHFILQESSGSRSVLKLDTLPQPSKTEVRSAWATFNWSLRDSLRWLPNFGAPAEDFNLVDIPSEQYAADISEETRIRQFLQSFDANIVLLESVIERNVFAVPELLEEIHLADAIRDPTSKDLGLVKSLQVRLENLRFEEKLQNLSSRNEYFLEFRTDSKLPSAGSLTCEQHPKFGRVLVEYSHYARTDKETQRRNDARMDHLVKILSGSNLGFNTPACLGWTAVPSNFRYALLFQNPHGDTHCPITLYDIMGPPGGGGRAVARPTLGQRFEIAQTIGQTLLKWHDVGWVHESISSLNVIFSLDRTTLTVDYSKLYLCGFSFSRLTSRHSTPRHGEDDIVRDVYQHPERQGNSPEQRHTKEHDLVLGSCARFFQQIGAAGRDWSYTGQNAQPHRASGPGDGHGIRVGDSAVPFAGFRY</sequence>
<evidence type="ECO:0000313" key="3">
    <source>
        <dbReference type="EMBL" id="KAF2244684.1"/>
    </source>
</evidence>